<dbReference type="PANTHER" id="PTHR18929:SF132">
    <property type="entry name" value="PROTEIN DISULFIDE-ISOMERASE A3"/>
    <property type="match status" value="1"/>
</dbReference>
<dbReference type="RefSeq" id="XP_026679485.1">
    <property type="nucleotide sequence ID" value="XM_026823684.1"/>
</dbReference>
<dbReference type="KEGG" id="dci:103509307"/>
<dbReference type="Pfam" id="PF00085">
    <property type="entry name" value="Thioredoxin"/>
    <property type="match status" value="2"/>
</dbReference>
<evidence type="ECO:0000313" key="11">
    <source>
        <dbReference type="RefSeq" id="XP_026679485.1"/>
    </source>
</evidence>
<keyword evidence="8" id="KW-0732">Signal</keyword>
<reference evidence="11" key="1">
    <citation type="submission" date="2025-08" db="UniProtKB">
        <authorList>
            <consortium name="RefSeq"/>
        </authorList>
    </citation>
    <scope>IDENTIFICATION</scope>
</reference>
<evidence type="ECO:0000256" key="7">
    <source>
        <dbReference type="ARBA" id="ARBA00023284"/>
    </source>
</evidence>
<protein>
    <recommendedName>
        <fullName evidence="4">protein disulfide-isomerase</fullName>
        <ecNumber evidence="4">5.3.4.1</ecNumber>
    </recommendedName>
</protein>
<dbReference type="GO" id="GO:0034976">
    <property type="term" value="P:response to endoplasmic reticulum stress"/>
    <property type="evidence" value="ECO:0007669"/>
    <property type="project" value="TreeGrafter"/>
</dbReference>
<dbReference type="EC" id="5.3.4.1" evidence="4"/>
<keyword evidence="7" id="KW-0676">Redox-active center</keyword>
<evidence type="ECO:0000256" key="1">
    <source>
        <dbReference type="ARBA" id="ARBA00001182"/>
    </source>
</evidence>
<evidence type="ECO:0000256" key="5">
    <source>
        <dbReference type="ARBA" id="ARBA00022824"/>
    </source>
</evidence>
<dbReference type="PaxDb" id="121845-A0A3Q0IYI0"/>
<dbReference type="PANTHER" id="PTHR18929">
    <property type="entry name" value="PROTEIN DISULFIDE ISOMERASE"/>
    <property type="match status" value="1"/>
</dbReference>
<dbReference type="SUPFAM" id="SSF52833">
    <property type="entry name" value="Thioredoxin-like"/>
    <property type="match status" value="2"/>
</dbReference>
<feature type="domain" description="Thioredoxin" evidence="9">
    <location>
        <begin position="8"/>
        <end position="158"/>
    </location>
</feature>
<dbReference type="GO" id="GO:0005788">
    <property type="term" value="C:endoplasmic reticulum lumen"/>
    <property type="evidence" value="ECO:0007669"/>
    <property type="project" value="UniProtKB-SubCell"/>
</dbReference>
<dbReference type="InterPro" id="IPR017937">
    <property type="entry name" value="Thioredoxin_CS"/>
</dbReference>
<feature type="chain" id="PRO_5017967897" description="protein disulfide-isomerase" evidence="8">
    <location>
        <begin position="18"/>
        <end position="338"/>
    </location>
</feature>
<dbReference type="PROSITE" id="PS00194">
    <property type="entry name" value="THIOREDOXIN_1"/>
    <property type="match status" value="2"/>
</dbReference>
<evidence type="ECO:0000256" key="2">
    <source>
        <dbReference type="ARBA" id="ARBA00004319"/>
    </source>
</evidence>
<sequence length="338" mass="38006">MNSLCLVLVLGFALVSCDESSVLDLGDSDFEAVINQHETALVMFYAPWCGHCKKLKPEYEKAATDVKGADPPISFVKVDCTEAGKETCNKHGVSGYPTLKIFRNGQVSKAKKTEFPRDAVVLFRPKQLHNKFEDSSVTYTAETANVLKLETFIKENYHGLVGHRQRENTQDFKQPLVIAYYAVDYVKNAKGTNYWRNRILKVAKGFADKFTFAISAKDDFQHELNEFGFDYVPSDKPLVFVRAEDGKKYAMKDEFSVENLESFLTKVVAGEVDPYIKSEPVPEDNSGPVKVAVAKNFDEVVTNNEKDVLVEFYAPWCGHCKKLTPVYEEVGEKVSSSN</sequence>
<gene>
    <name evidence="11" type="primary">LOC103509307</name>
</gene>
<dbReference type="STRING" id="121845.A0A3Q0IYI0"/>
<dbReference type="GeneID" id="103509307"/>
<dbReference type="Gene3D" id="3.40.30.10">
    <property type="entry name" value="Glutaredoxin"/>
    <property type="match status" value="3"/>
</dbReference>
<dbReference type="InterPro" id="IPR013766">
    <property type="entry name" value="Thioredoxin_domain"/>
</dbReference>
<proteinExistence type="inferred from homology"/>
<feature type="signal peptide" evidence="8">
    <location>
        <begin position="1"/>
        <end position="17"/>
    </location>
</feature>
<name>A0A3Q0IYI0_DIACI</name>
<feature type="domain" description="Thioredoxin" evidence="9">
    <location>
        <begin position="267"/>
        <end position="338"/>
    </location>
</feature>
<dbReference type="PROSITE" id="PS51352">
    <property type="entry name" value="THIOREDOXIN_2"/>
    <property type="match status" value="2"/>
</dbReference>
<dbReference type="GO" id="GO:0006457">
    <property type="term" value="P:protein folding"/>
    <property type="evidence" value="ECO:0007669"/>
    <property type="project" value="TreeGrafter"/>
</dbReference>
<keyword evidence="6" id="KW-0413">Isomerase</keyword>
<comment type="catalytic activity">
    <reaction evidence="1">
        <text>Catalyzes the rearrangement of -S-S- bonds in proteins.</text>
        <dbReference type="EC" id="5.3.4.1"/>
    </reaction>
</comment>
<evidence type="ECO:0000259" key="9">
    <source>
        <dbReference type="PROSITE" id="PS51352"/>
    </source>
</evidence>
<dbReference type="FunFam" id="3.40.30.10:FF:000303">
    <property type="entry name" value="Protein disulfide-isomerase"/>
    <property type="match status" value="1"/>
</dbReference>
<keyword evidence="10" id="KW-1185">Reference proteome</keyword>
<dbReference type="PRINTS" id="PR00421">
    <property type="entry name" value="THIOREDOXIN"/>
</dbReference>
<comment type="similarity">
    <text evidence="3">Belongs to the protein disulfide isomerase family.</text>
</comment>
<organism evidence="10 11">
    <name type="scientific">Diaphorina citri</name>
    <name type="common">Asian citrus psyllid</name>
    <dbReference type="NCBI Taxonomy" id="121845"/>
    <lineage>
        <taxon>Eukaryota</taxon>
        <taxon>Metazoa</taxon>
        <taxon>Ecdysozoa</taxon>
        <taxon>Arthropoda</taxon>
        <taxon>Hexapoda</taxon>
        <taxon>Insecta</taxon>
        <taxon>Pterygota</taxon>
        <taxon>Neoptera</taxon>
        <taxon>Paraneoptera</taxon>
        <taxon>Hemiptera</taxon>
        <taxon>Sternorrhyncha</taxon>
        <taxon>Psylloidea</taxon>
        <taxon>Psyllidae</taxon>
        <taxon>Diaphorininae</taxon>
        <taxon>Diaphorina</taxon>
    </lineage>
</organism>
<dbReference type="CDD" id="cd02961">
    <property type="entry name" value="PDI_a_family"/>
    <property type="match status" value="1"/>
</dbReference>
<accession>A0A3Q0IYI0</accession>
<evidence type="ECO:0000256" key="8">
    <source>
        <dbReference type="SAM" id="SignalP"/>
    </source>
</evidence>
<dbReference type="GO" id="GO:0003756">
    <property type="term" value="F:protein disulfide isomerase activity"/>
    <property type="evidence" value="ECO:0007669"/>
    <property type="project" value="UniProtKB-EC"/>
</dbReference>
<dbReference type="CDD" id="cd03073">
    <property type="entry name" value="PDI_b'_ERp72_ERp57"/>
    <property type="match status" value="1"/>
</dbReference>
<evidence type="ECO:0000256" key="3">
    <source>
        <dbReference type="ARBA" id="ARBA00006347"/>
    </source>
</evidence>
<comment type="subcellular location">
    <subcellularLocation>
        <location evidence="2">Endoplasmic reticulum lumen</location>
    </subcellularLocation>
</comment>
<evidence type="ECO:0000256" key="6">
    <source>
        <dbReference type="ARBA" id="ARBA00023235"/>
    </source>
</evidence>
<evidence type="ECO:0000256" key="4">
    <source>
        <dbReference type="ARBA" id="ARBA00012723"/>
    </source>
</evidence>
<evidence type="ECO:0000313" key="10">
    <source>
        <dbReference type="Proteomes" id="UP000079169"/>
    </source>
</evidence>
<dbReference type="Proteomes" id="UP000079169">
    <property type="component" value="Unplaced"/>
</dbReference>
<dbReference type="InterPro" id="IPR036249">
    <property type="entry name" value="Thioredoxin-like_sf"/>
</dbReference>
<dbReference type="AlphaFoldDB" id="A0A3Q0IYI0"/>
<keyword evidence="5" id="KW-0256">Endoplasmic reticulum</keyword>